<dbReference type="OrthoDB" id="9807210at2"/>
<dbReference type="InterPro" id="IPR011059">
    <property type="entry name" value="Metal-dep_hydrolase_composite"/>
</dbReference>
<evidence type="ECO:0000313" key="2">
    <source>
        <dbReference type="Proteomes" id="UP000185596"/>
    </source>
</evidence>
<proteinExistence type="predicted"/>
<dbReference type="STRING" id="1912961.BU204_25675"/>
<dbReference type="EMBL" id="MSIE01000050">
    <property type="protein sequence ID" value="OLF14684.1"/>
    <property type="molecule type" value="Genomic_DNA"/>
</dbReference>
<reference evidence="1 2" key="1">
    <citation type="submission" date="2016-12" db="EMBL/GenBank/DDBJ databases">
        <title>The draft genome sequence of Actinophytocola sp. 11-183.</title>
        <authorList>
            <person name="Wang W."/>
            <person name="Yuan L."/>
        </authorList>
    </citation>
    <scope>NUCLEOTIDE SEQUENCE [LARGE SCALE GENOMIC DNA]</scope>
    <source>
        <strain evidence="1 2">11-183</strain>
    </source>
</reference>
<dbReference type="InterPro" id="IPR020043">
    <property type="entry name" value="Deacetylase_Atu3266-like"/>
</dbReference>
<dbReference type="SUPFAM" id="SSF51338">
    <property type="entry name" value="Composite domain of metallo-dependent hydrolases"/>
    <property type="match status" value="1"/>
</dbReference>
<comment type="caution">
    <text evidence="1">The sequence shown here is derived from an EMBL/GenBank/DDBJ whole genome shotgun (WGS) entry which is preliminary data.</text>
</comment>
<dbReference type="PANTHER" id="PTHR42717:SF1">
    <property type="entry name" value="IMIDAZOLONEPROPIONASE AND RELATED AMIDOHYDROLASES"/>
    <property type="match status" value="1"/>
</dbReference>
<dbReference type="SUPFAM" id="SSF51556">
    <property type="entry name" value="Metallo-dependent hydrolases"/>
    <property type="match status" value="1"/>
</dbReference>
<accession>A0A1Q8CK05</accession>
<keyword evidence="2" id="KW-1185">Reference proteome</keyword>
<sequence length="365" mass="38596">MTPTYDSVLVNGRVIDPHADTVVPGDVAILAGRIAAVGTDIDPGGARVVDARGAYVSPGFTDIHGHYFAHGFPIAIEPDRVGVDVGVTTVVDAGSTGWANFPAFRELEMRRSRTRVLAFLHICGIGLQPLAAGVGELSDLRYADVERTVKCAEEHPGEIVGIKVRLTSSVPAPPLEILRRAIEAAAATGLPVMAHITDPPAPMPDVYDLLRPGDVVTHAFHGGPAGILTAAGRLHPWVADARDRGVLFDVGHAGTLFSTDVARRAADAGLWPDTISTDAYRPDDGAVVPDLPGLVSEFLALGMPLGRAVAAVTTTCARILGRPWWQEPWAVGTPADITVFELVDGRVQVTEVLRGGARHTPKEKM</sequence>
<dbReference type="Gene3D" id="3.20.20.140">
    <property type="entry name" value="Metal-dependent hydrolases"/>
    <property type="match status" value="1"/>
</dbReference>
<organism evidence="1 2">
    <name type="scientific">Actinophytocola xanthii</name>
    <dbReference type="NCBI Taxonomy" id="1912961"/>
    <lineage>
        <taxon>Bacteria</taxon>
        <taxon>Bacillati</taxon>
        <taxon>Actinomycetota</taxon>
        <taxon>Actinomycetes</taxon>
        <taxon>Pseudonocardiales</taxon>
        <taxon>Pseudonocardiaceae</taxon>
    </lineage>
</organism>
<name>A0A1Q8CK05_9PSEU</name>
<gene>
    <name evidence="1" type="ORF">BU204_25675</name>
</gene>
<protein>
    <recommendedName>
        <fullName evidence="3">Dihydroorotase</fullName>
    </recommendedName>
</protein>
<dbReference type="GO" id="GO:0016810">
    <property type="term" value="F:hydrolase activity, acting on carbon-nitrogen (but not peptide) bonds"/>
    <property type="evidence" value="ECO:0007669"/>
    <property type="project" value="InterPro"/>
</dbReference>
<dbReference type="Gene3D" id="2.30.40.10">
    <property type="entry name" value="Urease, subunit C, domain 1"/>
    <property type="match status" value="1"/>
</dbReference>
<evidence type="ECO:0000313" key="1">
    <source>
        <dbReference type="EMBL" id="OLF14684.1"/>
    </source>
</evidence>
<dbReference type="RefSeq" id="WP_075128321.1">
    <property type="nucleotide sequence ID" value="NZ_MSIE01000050.1"/>
</dbReference>
<evidence type="ECO:0008006" key="3">
    <source>
        <dbReference type="Google" id="ProtNLM"/>
    </source>
</evidence>
<dbReference type="PANTHER" id="PTHR42717">
    <property type="entry name" value="DIHYDROOROTASE-RELATED"/>
    <property type="match status" value="1"/>
</dbReference>
<dbReference type="Proteomes" id="UP000185596">
    <property type="component" value="Unassembled WGS sequence"/>
</dbReference>
<dbReference type="GO" id="GO:0019213">
    <property type="term" value="F:deacetylase activity"/>
    <property type="evidence" value="ECO:0007669"/>
    <property type="project" value="InterPro"/>
</dbReference>
<dbReference type="InterPro" id="IPR032466">
    <property type="entry name" value="Metal_Hydrolase"/>
</dbReference>
<dbReference type="AlphaFoldDB" id="A0A1Q8CK05"/>